<dbReference type="Gene3D" id="3.30.70.1450">
    <property type="entry name" value="Regulator of K+ conductance, C-terminal domain"/>
    <property type="match status" value="1"/>
</dbReference>
<dbReference type="InterPro" id="IPR058776">
    <property type="entry name" value="KhtT-like_N"/>
</dbReference>
<accession>A0A125QRT3</accession>
<proteinExistence type="predicted"/>
<dbReference type="PIRSF" id="PIRSF005028">
    <property type="entry name" value="KhtT"/>
    <property type="match status" value="1"/>
</dbReference>
<comment type="caution">
    <text evidence="2">The sequence shown here is derived from an EMBL/GenBank/DDBJ whole genome shotgun (WGS) entry which is preliminary data.</text>
</comment>
<dbReference type="InterPro" id="IPR006037">
    <property type="entry name" value="RCK_C"/>
</dbReference>
<gene>
    <name evidence="2" type="ORF">AS888_20600</name>
</gene>
<dbReference type="GO" id="GO:0006813">
    <property type="term" value="P:potassium ion transport"/>
    <property type="evidence" value="ECO:0007669"/>
    <property type="project" value="InterPro"/>
</dbReference>
<dbReference type="AlphaFoldDB" id="A0A125QRT3"/>
<organism evidence="2 3">
    <name type="scientific">Peribacillus simplex</name>
    <dbReference type="NCBI Taxonomy" id="1478"/>
    <lineage>
        <taxon>Bacteria</taxon>
        <taxon>Bacillati</taxon>
        <taxon>Bacillota</taxon>
        <taxon>Bacilli</taxon>
        <taxon>Bacillales</taxon>
        <taxon>Bacillaceae</taxon>
        <taxon>Peribacillus</taxon>
    </lineage>
</organism>
<dbReference type="PANTHER" id="PTHR30445:SF8">
    <property type="entry name" value="K(+)_H(+) ANTIPORTER SUBUNIT KHTT"/>
    <property type="match status" value="1"/>
</dbReference>
<dbReference type="InterPro" id="IPR050144">
    <property type="entry name" value="AAE_transporter"/>
</dbReference>
<reference evidence="2 3" key="1">
    <citation type="submission" date="2015-11" db="EMBL/GenBank/DDBJ databases">
        <title>Genome Sequence of Bacillus simplex strain VanAntwerpen2.</title>
        <authorList>
            <person name="Couger M.B."/>
        </authorList>
    </citation>
    <scope>NUCLEOTIDE SEQUENCE [LARGE SCALE GENOMIC DNA]</scope>
    <source>
        <strain evidence="2 3">VanAntwerpen02</strain>
    </source>
</reference>
<dbReference type="InterPro" id="IPR026278">
    <property type="entry name" value="KhtT"/>
</dbReference>
<name>A0A125QRT3_9BACI</name>
<dbReference type="InterPro" id="IPR036721">
    <property type="entry name" value="RCK_C_sf"/>
</dbReference>
<dbReference type="Proteomes" id="UP000064189">
    <property type="component" value="Unassembled WGS sequence"/>
</dbReference>
<dbReference type="GO" id="GO:0008324">
    <property type="term" value="F:monoatomic cation transmembrane transporter activity"/>
    <property type="evidence" value="ECO:0007669"/>
    <property type="project" value="InterPro"/>
</dbReference>
<dbReference type="Pfam" id="PF02080">
    <property type="entry name" value="TrkA_C"/>
    <property type="match status" value="1"/>
</dbReference>
<dbReference type="SUPFAM" id="SSF116726">
    <property type="entry name" value="TrkA C-terminal domain-like"/>
    <property type="match status" value="1"/>
</dbReference>
<dbReference type="Pfam" id="PF25991">
    <property type="entry name" value="KhtT_N"/>
    <property type="match status" value="1"/>
</dbReference>
<dbReference type="EMBL" id="LNNH01000025">
    <property type="protein sequence ID" value="KWW17917.1"/>
    <property type="molecule type" value="Genomic_DNA"/>
</dbReference>
<dbReference type="RefSeq" id="WP_061142559.1">
    <property type="nucleotide sequence ID" value="NZ_LNNH01000025.1"/>
</dbReference>
<sequence length="165" mass="18657">MRIRESELPGIGQKFEIITRNDEKLVVVIHDDGRRELYHFDQEHEDVISSITINDQESRQLASIIGGMVYKPQALETIEMSLGDLVIEWFKVEPGSKAINQTIGSIDIRSNYNVTVIAHSKKGKKQLNNPGPDSVIETGDTLVISGERKDIRNLTRELLTDERSD</sequence>
<evidence type="ECO:0000313" key="2">
    <source>
        <dbReference type="EMBL" id="KWW17917.1"/>
    </source>
</evidence>
<evidence type="ECO:0000313" key="3">
    <source>
        <dbReference type="Proteomes" id="UP000064189"/>
    </source>
</evidence>
<protein>
    <recommendedName>
        <fullName evidence="1">RCK C-terminal domain-containing protein</fullName>
    </recommendedName>
</protein>
<dbReference type="PROSITE" id="PS51202">
    <property type="entry name" value="RCK_C"/>
    <property type="match status" value="1"/>
</dbReference>
<evidence type="ECO:0000259" key="1">
    <source>
        <dbReference type="PROSITE" id="PS51202"/>
    </source>
</evidence>
<dbReference type="PANTHER" id="PTHR30445">
    <property type="entry name" value="K(+)_H(+) ANTIPORTER SUBUNIT KHTT"/>
    <property type="match status" value="1"/>
</dbReference>
<feature type="domain" description="RCK C-terminal" evidence="1">
    <location>
        <begin position="75"/>
        <end position="160"/>
    </location>
</feature>
<keyword evidence="3" id="KW-1185">Reference proteome</keyword>